<evidence type="ECO:0000313" key="2">
    <source>
        <dbReference type="Proteomes" id="UP000297643"/>
    </source>
</evidence>
<protein>
    <recommendedName>
        <fullName evidence="3">XRE family transcriptional regulator</fullName>
    </recommendedName>
</protein>
<dbReference type="Proteomes" id="UP000297643">
    <property type="component" value="Unassembled WGS sequence"/>
</dbReference>
<evidence type="ECO:0000313" key="1">
    <source>
        <dbReference type="EMBL" id="TFC06751.1"/>
    </source>
</evidence>
<dbReference type="EMBL" id="SOFM01000009">
    <property type="protein sequence ID" value="TFC06751.1"/>
    <property type="molecule type" value="Genomic_DNA"/>
</dbReference>
<comment type="caution">
    <text evidence="1">The sequence shown here is derived from an EMBL/GenBank/DDBJ whole genome shotgun (WGS) entry which is preliminary data.</text>
</comment>
<sequence length="63" mass="7134">MTRNEVSNLAKGARYPNPREIDGIVKLFGGLPIEAMFEAEMLKYRDAESWPPKGAGFRPPRAW</sequence>
<evidence type="ECO:0008006" key="3">
    <source>
        <dbReference type="Google" id="ProtNLM"/>
    </source>
</evidence>
<dbReference type="RefSeq" id="WP_134506996.1">
    <property type="nucleotide sequence ID" value="NZ_SOFM01000009.1"/>
</dbReference>
<reference evidence="1 2" key="1">
    <citation type="submission" date="2019-03" db="EMBL/GenBank/DDBJ databases">
        <title>Genomics of glacier-inhabiting Cryobacterium strains.</title>
        <authorList>
            <person name="Liu Q."/>
            <person name="Xin Y.-H."/>
        </authorList>
    </citation>
    <scope>NUCLEOTIDE SEQUENCE [LARGE SCALE GENOMIC DNA]</scope>
    <source>
        <strain evidence="1 2">RHLT2-21</strain>
    </source>
</reference>
<dbReference type="AlphaFoldDB" id="A0A4R8WCE0"/>
<accession>A0A4R8WCE0</accession>
<keyword evidence="2" id="KW-1185">Reference proteome</keyword>
<organism evidence="1 2">
    <name type="scientific">Cryobacterium mannosilyticum</name>
    <dbReference type="NCBI Taxonomy" id="1259190"/>
    <lineage>
        <taxon>Bacteria</taxon>
        <taxon>Bacillati</taxon>
        <taxon>Actinomycetota</taxon>
        <taxon>Actinomycetes</taxon>
        <taxon>Micrococcales</taxon>
        <taxon>Microbacteriaceae</taxon>
        <taxon>Cryobacterium</taxon>
    </lineage>
</organism>
<proteinExistence type="predicted"/>
<name>A0A4R8WCE0_9MICO</name>
<gene>
    <name evidence="1" type="ORF">E3O32_03300</name>
</gene>